<organism evidence="1 2">
    <name type="scientific">Vibrio jasicida</name>
    <dbReference type="NCBI Taxonomy" id="766224"/>
    <lineage>
        <taxon>Bacteria</taxon>
        <taxon>Pseudomonadati</taxon>
        <taxon>Pseudomonadota</taxon>
        <taxon>Gammaproteobacteria</taxon>
        <taxon>Vibrionales</taxon>
        <taxon>Vibrionaceae</taxon>
        <taxon>Vibrio</taxon>
    </lineage>
</organism>
<reference evidence="1" key="1">
    <citation type="submission" date="2022-01" db="EMBL/GenBank/DDBJ databases">
        <authorList>
            <person name="Lagorce A."/>
        </authorList>
    </citation>
    <scope>NUCLEOTIDE SEQUENCE</scope>
    <source>
        <strain evidence="1">Th15_F1_A12</strain>
    </source>
</reference>
<dbReference type="AlphaFoldDB" id="A0AAU9QT10"/>
<gene>
    <name evidence="1" type="ORF">THF1A12_50025</name>
</gene>
<sequence length="153" mass="16890">MYTNFVNQTQVNSLISNRGPLSSFMTNLKCAACEVSPTKGAKCRCAFHTNEVKEILFENILEEFSDKKSQIAFGLIKAYLPTCINSMVSCISEENAKLLEDGKAKVEISPLSEINLPYNQPLALYVNGDLVFVSALGTYTECAEMLATYMGSY</sequence>
<comment type="caution">
    <text evidence="1">The sequence shown here is derived from an EMBL/GenBank/DDBJ whole genome shotgun (WGS) entry which is preliminary data.</text>
</comment>
<accession>A0AAU9QT10</accession>
<dbReference type="Proteomes" id="UP001295462">
    <property type="component" value="Unassembled WGS sequence"/>
</dbReference>
<protein>
    <submittedName>
        <fullName evidence="1">Uncharacterized protein</fullName>
    </submittedName>
</protein>
<proteinExistence type="predicted"/>
<dbReference type="EMBL" id="CAKMUD010000105">
    <property type="protein sequence ID" value="CAH1601404.1"/>
    <property type="molecule type" value="Genomic_DNA"/>
</dbReference>
<name>A0AAU9QT10_9VIBR</name>
<evidence type="ECO:0000313" key="2">
    <source>
        <dbReference type="Proteomes" id="UP001295462"/>
    </source>
</evidence>
<evidence type="ECO:0000313" key="1">
    <source>
        <dbReference type="EMBL" id="CAH1601404.1"/>
    </source>
</evidence>
<dbReference type="RefSeq" id="WP_409589948.1">
    <property type="nucleotide sequence ID" value="NZ_CAKMTZ010000104.1"/>
</dbReference>